<dbReference type="EMBL" id="JAJJVO010000044">
    <property type="protein sequence ID" value="MCC9273190.1"/>
    <property type="molecule type" value="Genomic_DNA"/>
</dbReference>
<evidence type="ECO:0000259" key="1">
    <source>
        <dbReference type="Pfam" id="PF01814"/>
    </source>
</evidence>
<dbReference type="PANTHER" id="PTHR39966:SF3">
    <property type="entry name" value="DUF438 DOMAIN-CONTAINING PROTEIN"/>
    <property type="match status" value="1"/>
</dbReference>
<dbReference type="Pfam" id="PF04282">
    <property type="entry name" value="DUF438"/>
    <property type="match status" value="1"/>
</dbReference>
<dbReference type="GO" id="GO:0005886">
    <property type="term" value="C:plasma membrane"/>
    <property type="evidence" value="ECO:0007669"/>
    <property type="project" value="TreeGrafter"/>
</dbReference>
<dbReference type="InterPro" id="IPR035965">
    <property type="entry name" value="PAS-like_dom_sf"/>
</dbReference>
<evidence type="ECO:0000259" key="2">
    <source>
        <dbReference type="Pfam" id="PF04282"/>
    </source>
</evidence>
<dbReference type="Proteomes" id="UP000813384">
    <property type="component" value="Unassembled WGS sequence"/>
</dbReference>
<organism evidence="3 4">
    <name type="scientific">Enterococcus aquimarinus</name>
    <dbReference type="NCBI Taxonomy" id="328396"/>
    <lineage>
        <taxon>Bacteria</taxon>
        <taxon>Bacillati</taxon>
        <taxon>Bacillota</taxon>
        <taxon>Bacilli</taxon>
        <taxon>Lactobacillales</taxon>
        <taxon>Enterococcaceae</taxon>
        <taxon>Enterococcus</taxon>
    </lineage>
</organism>
<reference evidence="3" key="1">
    <citation type="journal article" date="2021" name="PeerJ">
        <title>Extensive microbial diversity within the chicken gut microbiome revealed by metagenomics and culture.</title>
        <authorList>
            <person name="Gilroy R."/>
            <person name="Ravi A."/>
            <person name="Getino M."/>
            <person name="Pursley I."/>
            <person name="Horton D.L."/>
            <person name="Alikhan N.F."/>
            <person name="Baker D."/>
            <person name="Gharbi K."/>
            <person name="Hall N."/>
            <person name="Watson M."/>
            <person name="Adriaenssens E.M."/>
            <person name="Foster-Nyarko E."/>
            <person name="Jarju S."/>
            <person name="Secka A."/>
            <person name="Antonio M."/>
            <person name="Oren A."/>
            <person name="Chaudhuri R.R."/>
            <person name="La Ragione R."/>
            <person name="Hildebrand F."/>
            <person name="Pallen M.J."/>
        </authorList>
    </citation>
    <scope>NUCLEOTIDE SEQUENCE</scope>
    <source>
        <strain evidence="3">150</strain>
    </source>
</reference>
<dbReference type="SUPFAM" id="SSF55785">
    <property type="entry name" value="PYP-like sensor domain (PAS domain)"/>
    <property type="match status" value="1"/>
</dbReference>
<accession>A0A9E3ZS21</accession>
<proteinExistence type="predicted"/>
<gene>
    <name evidence="3" type="ORF">K8V42_02745</name>
</gene>
<comment type="caution">
    <text evidence="3">The sequence shown here is derived from an EMBL/GenBank/DDBJ whole genome shotgun (WGS) entry which is preliminary data.</text>
</comment>
<dbReference type="Gene3D" id="1.20.120.520">
    <property type="entry name" value="nmb1532 protein domain like"/>
    <property type="match status" value="1"/>
</dbReference>
<sequence>MKERTKEERQKRIVEILSLLHEGGSFEEAKRLFNEEFDGVDVTEITSAERALIQQGMDPAEIQRLCNIHAAVFKGSINDIHQSHESHGQPGHPVHTLKLENQVLQSLLTDEIDGLLAKIQQGDWSYQERLIAALTDLQQIEKHYARKENLIFRYMEKYGITAPPQVMWGVDDDIRQMIKETLAYAKSEKVACNPLIEKWEKTKEEIEEMIFKEEEIMVPMTLDVFSLSDWERIAADSQDFGYAYIAEPLPWRADQAAYEKEAEREPVRQLAIQRAKETTEEIAKNLTPSTASNSQEDHYEWEEAPQVDQVVFPTGILTLDQLVAIFENLPVDLTFVDAEDCVRFYSEGPIRIFPRTKSVIGRAVVNCHPPKSMHMVEAILTDFKAGTRAQADFWIDLKDRKIYIRYFALHDSQGQYLGCLEVTQDITDIQHITGQNRLLEGHTPDSVNDEKN</sequence>
<feature type="domain" description="DUF438" evidence="2">
    <location>
        <begin position="14"/>
        <end position="78"/>
    </location>
</feature>
<protein>
    <submittedName>
        <fullName evidence="3">DUF438 domain-containing protein</fullName>
    </submittedName>
</protein>
<dbReference type="InterPro" id="IPR007380">
    <property type="entry name" value="DUF438"/>
</dbReference>
<evidence type="ECO:0000313" key="3">
    <source>
        <dbReference type="EMBL" id="MCC9273190.1"/>
    </source>
</evidence>
<dbReference type="PANTHER" id="PTHR39966">
    <property type="entry name" value="BLL2471 PROTEIN-RELATED"/>
    <property type="match status" value="1"/>
</dbReference>
<dbReference type="Pfam" id="PF13596">
    <property type="entry name" value="PAS_10"/>
    <property type="match status" value="1"/>
</dbReference>
<dbReference type="Pfam" id="PF01814">
    <property type="entry name" value="Hemerythrin"/>
    <property type="match status" value="1"/>
</dbReference>
<dbReference type="Gene3D" id="3.30.450.20">
    <property type="entry name" value="PAS domain"/>
    <property type="match status" value="1"/>
</dbReference>
<dbReference type="InterPro" id="IPR012312">
    <property type="entry name" value="Hemerythrin-like"/>
</dbReference>
<reference evidence="3" key="2">
    <citation type="submission" date="2021-11" db="EMBL/GenBank/DDBJ databases">
        <authorList>
            <person name="Gilroy R."/>
        </authorList>
    </citation>
    <scope>NUCLEOTIDE SEQUENCE</scope>
    <source>
        <strain evidence="3">150</strain>
    </source>
</reference>
<name>A0A9E3ZS21_9ENTE</name>
<feature type="domain" description="Hemerythrin-like" evidence="1">
    <location>
        <begin position="92"/>
        <end position="220"/>
    </location>
</feature>
<evidence type="ECO:0000313" key="4">
    <source>
        <dbReference type="Proteomes" id="UP000813384"/>
    </source>
</evidence>
<dbReference type="AlphaFoldDB" id="A0A9E3ZS21"/>